<comment type="similarity">
    <text evidence="6">Belongs to the PMEI family.</text>
</comment>
<protein>
    <submittedName>
        <fullName evidence="9">Pectinesterase</fullName>
        <ecNumber evidence="9">3.1.1.11</ecNumber>
    </submittedName>
</protein>
<keyword evidence="2" id="KW-0052">Apoplast</keyword>
<dbReference type="Pfam" id="PF04043">
    <property type="entry name" value="PMEI"/>
    <property type="match status" value="1"/>
</dbReference>
<dbReference type="Proteomes" id="UP000231279">
    <property type="component" value="Unassembled WGS sequence"/>
</dbReference>
<keyword evidence="10" id="KW-1185">Reference proteome</keyword>
<dbReference type="AlphaFoldDB" id="A0A2G9H5C8"/>
<evidence type="ECO:0000256" key="6">
    <source>
        <dbReference type="ARBA" id="ARBA00038471"/>
    </source>
</evidence>
<evidence type="ECO:0000256" key="1">
    <source>
        <dbReference type="ARBA" id="ARBA00004271"/>
    </source>
</evidence>
<dbReference type="SUPFAM" id="SSF101148">
    <property type="entry name" value="Plant invertase/pectin methylesterase inhibitor"/>
    <property type="match status" value="1"/>
</dbReference>
<evidence type="ECO:0000256" key="2">
    <source>
        <dbReference type="ARBA" id="ARBA00022523"/>
    </source>
</evidence>
<dbReference type="PANTHER" id="PTHR31080">
    <property type="entry name" value="PECTINESTERASE INHIBITOR-LIKE"/>
    <property type="match status" value="1"/>
</dbReference>
<dbReference type="NCBIfam" id="TIGR01614">
    <property type="entry name" value="PME_inhib"/>
    <property type="match status" value="1"/>
</dbReference>
<organism evidence="9 10">
    <name type="scientific">Handroanthus impetiginosus</name>
    <dbReference type="NCBI Taxonomy" id="429701"/>
    <lineage>
        <taxon>Eukaryota</taxon>
        <taxon>Viridiplantae</taxon>
        <taxon>Streptophyta</taxon>
        <taxon>Embryophyta</taxon>
        <taxon>Tracheophyta</taxon>
        <taxon>Spermatophyta</taxon>
        <taxon>Magnoliopsida</taxon>
        <taxon>eudicotyledons</taxon>
        <taxon>Gunneridae</taxon>
        <taxon>Pentapetalae</taxon>
        <taxon>asterids</taxon>
        <taxon>lamiids</taxon>
        <taxon>Lamiales</taxon>
        <taxon>Bignoniaceae</taxon>
        <taxon>Crescentiina</taxon>
        <taxon>Tabebuia alliance</taxon>
        <taxon>Handroanthus</taxon>
    </lineage>
</organism>
<dbReference type="GO" id="GO:0030599">
    <property type="term" value="F:pectinesterase activity"/>
    <property type="evidence" value="ECO:0007669"/>
    <property type="project" value="UniProtKB-EC"/>
</dbReference>
<dbReference type="GO" id="GO:0004857">
    <property type="term" value="F:enzyme inhibitor activity"/>
    <property type="evidence" value="ECO:0007669"/>
    <property type="project" value="InterPro"/>
</dbReference>
<dbReference type="InterPro" id="IPR051955">
    <property type="entry name" value="PME_Inhibitor"/>
</dbReference>
<keyword evidence="5" id="KW-1015">Disulfide bond</keyword>
<proteinExistence type="inferred from homology"/>
<dbReference type="CDD" id="cd15798">
    <property type="entry name" value="PMEI-like_3"/>
    <property type="match status" value="1"/>
</dbReference>
<keyword evidence="4 7" id="KW-0732">Signal</keyword>
<dbReference type="PANTHER" id="PTHR31080:SF207">
    <property type="entry name" value="PECTINESTERASE INHIBITOR 9"/>
    <property type="match status" value="1"/>
</dbReference>
<feature type="signal peptide" evidence="7">
    <location>
        <begin position="1"/>
        <end position="22"/>
    </location>
</feature>
<keyword evidence="3" id="KW-0964">Secreted</keyword>
<sequence length="204" mass="21972">MAQLYIFLLLLSFHITLPTAKSSPDSSPNPTNFIKAECGATLYPALCVQCLSSYSSTIQQSHKQLAQAAVSVSFSRAQSTASFLSKLAGMRGIKPIEYRALKDCVENMANAVDQLSRSVTELSGMSQDFEWHVSNVESWVGAALTFENTCLDGFASPMVDGNIKVAVKRRTLDCTQVTSNALALVNRFAANHKGGASAEDTNLP</sequence>
<dbReference type="STRING" id="429701.A0A2G9H5C8"/>
<accession>A0A2G9H5C8</accession>
<evidence type="ECO:0000256" key="5">
    <source>
        <dbReference type="ARBA" id="ARBA00023157"/>
    </source>
</evidence>
<name>A0A2G9H5C8_9LAMI</name>
<dbReference type="OrthoDB" id="1430376at2759"/>
<dbReference type="SMART" id="SM00856">
    <property type="entry name" value="PMEI"/>
    <property type="match status" value="1"/>
</dbReference>
<dbReference type="Gene3D" id="1.20.140.40">
    <property type="entry name" value="Invertase/pectin methylesterase inhibitor family protein"/>
    <property type="match status" value="1"/>
</dbReference>
<gene>
    <name evidence="9" type="ORF">CDL12_14679</name>
</gene>
<dbReference type="EMBL" id="NKXS01002636">
    <property type="protein sequence ID" value="PIN12719.1"/>
    <property type="molecule type" value="Genomic_DNA"/>
</dbReference>
<dbReference type="InterPro" id="IPR006501">
    <property type="entry name" value="Pectinesterase_inhib_dom"/>
</dbReference>
<evidence type="ECO:0000256" key="7">
    <source>
        <dbReference type="SAM" id="SignalP"/>
    </source>
</evidence>
<evidence type="ECO:0000256" key="3">
    <source>
        <dbReference type="ARBA" id="ARBA00022525"/>
    </source>
</evidence>
<dbReference type="FunFam" id="1.20.140.40:FF:000006">
    <property type="entry name" value="Pectinesterase inhibitor 3"/>
    <property type="match status" value="1"/>
</dbReference>
<comment type="caution">
    <text evidence="9">The sequence shown here is derived from an EMBL/GenBank/DDBJ whole genome shotgun (WGS) entry which is preliminary data.</text>
</comment>
<comment type="subcellular location">
    <subcellularLocation>
        <location evidence="1">Secreted</location>
        <location evidence="1">Extracellular space</location>
        <location evidence="1">Apoplast</location>
    </subcellularLocation>
</comment>
<keyword evidence="9" id="KW-0378">Hydrolase</keyword>
<dbReference type="GO" id="GO:0048046">
    <property type="term" value="C:apoplast"/>
    <property type="evidence" value="ECO:0007669"/>
    <property type="project" value="UniProtKB-SubCell"/>
</dbReference>
<feature type="domain" description="Pectinesterase inhibitor" evidence="8">
    <location>
        <begin position="29"/>
        <end position="184"/>
    </location>
</feature>
<reference evidence="10" key="1">
    <citation type="journal article" date="2018" name="Gigascience">
        <title>Genome assembly of the Pink Ipe (Handroanthus impetiginosus, Bignoniaceae), a highly valued, ecologically keystone Neotropical timber forest tree.</title>
        <authorList>
            <person name="Silva-Junior O.B."/>
            <person name="Grattapaglia D."/>
            <person name="Novaes E."/>
            <person name="Collevatti R.G."/>
        </authorList>
    </citation>
    <scope>NUCLEOTIDE SEQUENCE [LARGE SCALE GENOMIC DNA]</scope>
    <source>
        <strain evidence="10">cv. UFG-1</strain>
    </source>
</reference>
<dbReference type="EC" id="3.1.1.11" evidence="9"/>
<evidence type="ECO:0000256" key="4">
    <source>
        <dbReference type="ARBA" id="ARBA00022729"/>
    </source>
</evidence>
<feature type="chain" id="PRO_5013661491" evidence="7">
    <location>
        <begin position="23"/>
        <end position="204"/>
    </location>
</feature>
<evidence type="ECO:0000313" key="10">
    <source>
        <dbReference type="Proteomes" id="UP000231279"/>
    </source>
</evidence>
<dbReference type="InterPro" id="IPR035513">
    <property type="entry name" value="Invertase/methylesterase_inhib"/>
</dbReference>
<evidence type="ECO:0000313" key="9">
    <source>
        <dbReference type="EMBL" id="PIN12719.1"/>
    </source>
</evidence>
<evidence type="ECO:0000259" key="8">
    <source>
        <dbReference type="SMART" id="SM00856"/>
    </source>
</evidence>